<feature type="compositionally biased region" description="Polar residues" evidence="1">
    <location>
        <begin position="406"/>
        <end position="419"/>
    </location>
</feature>
<dbReference type="Proteomes" id="UP000682733">
    <property type="component" value="Unassembled WGS sequence"/>
</dbReference>
<dbReference type="EMBL" id="CAJOBC010001294">
    <property type="protein sequence ID" value="CAF3669790.1"/>
    <property type="molecule type" value="Genomic_DNA"/>
</dbReference>
<proteinExistence type="predicted"/>
<reference evidence="3" key="1">
    <citation type="submission" date="2021-02" db="EMBL/GenBank/DDBJ databases">
        <authorList>
            <person name="Nowell W R."/>
        </authorList>
    </citation>
    <scope>NUCLEOTIDE SEQUENCE</scope>
</reference>
<dbReference type="Proteomes" id="UP000677228">
    <property type="component" value="Unassembled WGS sequence"/>
</dbReference>
<evidence type="ECO:0000313" key="4">
    <source>
        <dbReference type="EMBL" id="CAF3557523.1"/>
    </source>
</evidence>
<keyword evidence="6" id="KW-1185">Reference proteome</keyword>
<dbReference type="AlphaFoldDB" id="A0A813YHE0"/>
<name>A0A813YHE0_9BILA</name>
<sequence length="628" mass="72301">MISSRNINETDEFDCTILIASNKYNKSYDRKTKLITLNVEQNLNTGWFFVNSTTSTTLPQLFEKLTEEEIHKDNEHDQYGKQQLLRKKFVNVIHNQEIIDDLNSQDDNFSLILPSPSKTKSSHMSFIMDTIQSVELENESKIESLEDDTSTSANNLRGLNVGQKLQKTSGKQILIKDKIENKRVSMLSTCTRQNKPKRQTNLRTLKLDEKSNQASGVPVRIEEYVHNKNKKVDKKQVSELIEPSNTKSNQDILFINDKSVRENVPFLLATSESDVDDQLKTFHEPSKHHQSPLTRTNHVSIHRYNKSQMKMIKTQNTSTLFKLEPHRQQSLFAWIHHPDPPTLILCPKCASHKDFGQTSDGQFSNTRVESNAAVVLEPRLKDCWIKRGDDEKIVFSGSTQQSFNTRSESKWVINQQQKPPSKRVPEYEDMEPSQQTISNYSKQNSAFPSSGSIPSTRYEKLDHLLSVKLKTDLMAKETFSLRLSNHSLLMPYKYTHTHREYDPKRNQSCVSYFYLKPEREKFLYTNQTLSILPTSATVQQEEITNELSATTVDHQYQFILNSKQLSIEDRLAKLNNIPQNIQASFKNKESKIVQAEERPSSPSVPNCIDRITSLVDNSQPKSSLTLKR</sequence>
<evidence type="ECO:0000313" key="2">
    <source>
        <dbReference type="EMBL" id="CAF0776300.1"/>
    </source>
</evidence>
<dbReference type="EMBL" id="CAJOBA010000800">
    <property type="protein sequence ID" value="CAF3557523.1"/>
    <property type="molecule type" value="Genomic_DNA"/>
</dbReference>
<accession>A0A813YHE0</accession>
<evidence type="ECO:0000313" key="6">
    <source>
        <dbReference type="Proteomes" id="UP000663829"/>
    </source>
</evidence>
<organism evidence="3 6">
    <name type="scientific">Didymodactylos carnosus</name>
    <dbReference type="NCBI Taxonomy" id="1234261"/>
    <lineage>
        <taxon>Eukaryota</taxon>
        <taxon>Metazoa</taxon>
        <taxon>Spiralia</taxon>
        <taxon>Gnathifera</taxon>
        <taxon>Rotifera</taxon>
        <taxon>Eurotatoria</taxon>
        <taxon>Bdelloidea</taxon>
        <taxon>Philodinida</taxon>
        <taxon>Philodinidae</taxon>
        <taxon>Didymodactylos</taxon>
    </lineage>
</organism>
<protein>
    <submittedName>
        <fullName evidence="3">Uncharacterized protein</fullName>
    </submittedName>
</protein>
<evidence type="ECO:0000313" key="5">
    <source>
        <dbReference type="EMBL" id="CAF3669790.1"/>
    </source>
</evidence>
<dbReference type="EMBL" id="CAJNOK010000800">
    <property type="protein sequence ID" value="CAF0776300.1"/>
    <property type="molecule type" value="Genomic_DNA"/>
</dbReference>
<dbReference type="EMBL" id="CAJNOQ010001294">
    <property type="protein sequence ID" value="CAF0884236.1"/>
    <property type="molecule type" value="Genomic_DNA"/>
</dbReference>
<feature type="region of interest" description="Disordered" evidence="1">
    <location>
        <begin position="406"/>
        <end position="427"/>
    </location>
</feature>
<gene>
    <name evidence="3" type="ORF">GPM918_LOCUS7774</name>
    <name evidence="2" type="ORF">OVA965_LOCUS3358</name>
    <name evidence="5" type="ORF">SRO942_LOCUS7774</name>
    <name evidence="4" type="ORF">TMI583_LOCUS3357</name>
</gene>
<comment type="caution">
    <text evidence="3">The sequence shown here is derived from an EMBL/GenBank/DDBJ whole genome shotgun (WGS) entry which is preliminary data.</text>
</comment>
<evidence type="ECO:0000313" key="3">
    <source>
        <dbReference type="EMBL" id="CAF0884236.1"/>
    </source>
</evidence>
<evidence type="ECO:0000256" key="1">
    <source>
        <dbReference type="SAM" id="MobiDB-lite"/>
    </source>
</evidence>
<dbReference type="Proteomes" id="UP000663829">
    <property type="component" value="Unassembled WGS sequence"/>
</dbReference>
<dbReference type="Proteomes" id="UP000681722">
    <property type="component" value="Unassembled WGS sequence"/>
</dbReference>